<sequence>MRASLIFLNFNRLYFVSLLLLAECPRSTFTLPAASKVADRCGNLLRIIEQLKAYGHVFTEFVGYKNYSRPTEAGKF</sequence>
<keyword evidence="3" id="KW-1185">Reference proteome</keyword>
<proteinExistence type="predicted"/>
<name>A0AAE1D0N1_9GAST</name>
<dbReference type="Proteomes" id="UP001283361">
    <property type="component" value="Unassembled WGS sequence"/>
</dbReference>
<feature type="chain" id="PRO_5042071971" evidence="1">
    <location>
        <begin position="31"/>
        <end position="76"/>
    </location>
</feature>
<dbReference type="AlphaFoldDB" id="A0AAE1D0N1"/>
<feature type="signal peptide" evidence="1">
    <location>
        <begin position="1"/>
        <end position="30"/>
    </location>
</feature>
<protein>
    <submittedName>
        <fullName evidence="2">Uncharacterized protein</fullName>
    </submittedName>
</protein>
<gene>
    <name evidence="2" type="ORF">RRG08_052232</name>
</gene>
<comment type="caution">
    <text evidence="2">The sequence shown here is derived from an EMBL/GenBank/DDBJ whole genome shotgun (WGS) entry which is preliminary data.</text>
</comment>
<reference evidence="2" key="1">
    <citation type="journal article" date="2023" name="G3 (Bethesda)">
        <title>A reference genome for the long-term kleptoplast-retaining sea slug Elysia crispata morphotype clarki.</title>
        <authorList>
            <person name="Eastman K.E."/>
            <person name="Pendleton A.L."/>
            <person name="Shaikh M.A."/>
            <person name="Suttiyut T."/>
            <person name="Ogas R."/>
            <person name="Tomko P."/>
            <person name="Gavelis G."/>
            <person name="Widhalm J.R."/>
            <person name="Wisecaver J.H."/>
        </authorList>
    </citation>
    <scope>NUCLEOTIDE SEQUENCE</scope>
    <source>
        <strain evidence="2">ECLA1</strain>
    </source>
</reference>
<evidence type="ECO:0000256" key="1">
    <source>
        <dbReference type="SAM" id="SignalP"/>
    </source>
</evidence>
<keyword evidence="1" id="KW-0732">Signal</keyword>
<dbReference type="EMBL" id="JAWDGP010005921">
    <property type="protein sequence ID" value="KAK3749891.1"/>
    <property type="molecule type" value="Genomic_DNA"/>
</dbReference>
<organism evidence="2 3">
    <name type="scientific">Elysia crispata</name>
    <name type="common">lettuce slug</name>
    <dbReference type="NCBI Taxonomy" id="231223"/>
    <lineage>
        <taxon>Eukaryota</taxon>
        <taxon>Metazoa</taxon>
        <taxon>Spiralia</taxon>
        <taxon>Lophotrochozoa</taxon>
        <taxon>Mollusca</taxon>
        <taxon>Gastropoda</taxon>
        <taxon>Heterobranchia</taxon>
        <taxon>Euthyneura</taxon>
        <taxon>Panpulmonata</taxon>
        <taxon>Sacoglossa</taxon>
        <taxon>Placobranchoidea</taxon>
        <taxon>Plakobranchidae</taxon>
        <taxon>Elysia</taxon>
    </lineage>
</organism>
<accession>A0AAE1D0N1</accession>
<evidence type="ECO:0000313" key="3">
    <source>
        <dbReference type="Proteomes" id="UP001283361"/>
    </source>
</evidence>
<evidence type="ECO:0000313" key="2">
    <source>
        <dbReference type="EMBL" id="KAK3749891.1"/>
    </source>
</evidence>